<sequence>MYSDVLLKAWAEDNRIQAPAMKNKPAFYRNLEKALDTRRQTQSLMGLKPRWEDEVADFTTCDFLSLSRSGAVREAFLAELENHKGFDLSAAGSRIQYGNYEYLNQVEQEIADFHGAESVYLTQSGFAANVAILSSVPLPGDAIVYDELVHASSHEGFHLSVAEHKLPFTHNDPDSLRNVLTKLKNSVPEFKTGARSVLVCVESIYSMDGDVCVLQELIHVVKEEFPLGNAQFLVDEAHSIGVIGDRGCGLVSMLGLEKEIAIRIHVASKALGSVGGMILCNKTIRYMLLNHARSVTFSCAPSFPMVASIRAGYQLLITGQSRVAQETIQRNVKHFFGSLTTNPIWEEALTFNNMNAYPMVFPVVPKGESRLRLVFHAHNTLEEIDKLVSNITEWAAEMLDIERGISESALPKAARQLYAMQGSVGM</sequence>
<evidence type="ECO:0000313" key="1">
    <source>
        <dbReference type="EMBL" id="KAJ2987429.1"/>
    </source>
</evidence>
<proteinExistence type="predicted"/>
<keyword evidence="2" id="KW-1185">Reference proteome</keyword>
<evidence type="ECO:0000313" key="2">
    <source>
        <dbReference type="Proteomes" id="UP001143856"/>
    </source>
</evidence>
<name>A0ACC1P8S2_9PEZI</name>
<organism evidence="1 2">
    <name type="scientific">Xylaria curta</name>
    <dbReference type="NCBI Taxonomy" id="42375"/>
    <lineage>
        <taxon>Eukaryota</taxon>
        <taxon>Fungi</taxon>
        <taxon>Dikarya</taxon>
        <taxon>Ascomycota</taxon>
        <taxon>Pezizomycotina</taxon>
        <taxon>Sordariomycetes</taxon>
        <taxon>Xylariomycetidae</taxon>
        <taxon>Xylariales</taxon>
        <taxon>Xylariaceae</taxon>
        <taxon>Xylaria</taxon>
    </lineage>
</organism>
<dbReference type="Proteomes" id="UP001143856">
    <property type="component" value="Unassembled WGS sequence"/>
</dbReference>
<gene>
    <name evidence="1" type="ORF">NUW58_g4513</name>
</gene>
<accession>A0ACC1P8S2</accession>
<protein>
    <submittedName>
        <fullName evidence="1">Uncharacterized protein</fullName>
    </submittedName>
</protein>
<reference evidence="1" key="1">
    <citation type="submission" date="2022-10" db="EMBL/GenBank/DDBJ databases">
        <title>Genome Sequence of Xylaria curta.</title>
        <authorList>
            <person name="Buettner E."/>
        </authorList>
    </citation>
    <scope>NUCLEOTIDE SEQUENCE</scope>
    <source>
        <strain evidence="1">Babe10</strain>
    </source>
</reference>
<dbReference type="EMBL" id="JAPDGR010000792">
    <property type="protein sequence ID" value="KAJ2987429.1"/>
    <property type="molecule type" value="Genomic_DNA"/>
</dbReference>
<comment type="caution">
    <text evidence="1">The sequence shown here is derived from an EMBL/GenBank/DDBJ whole genome shotgun (WGS) entry which is preliminary data.</text>
</comment>